<evidence type="ECO:0000313" key="6">
    <source>
        <dbReference type="Proteomes" id="UP001443914"/>
    </source>
</evidence>
<dbReference type="PANTHER" id="PTHR46481">
    <property type="entry name" value="ZINC FINGER BED DOMAIN-CONTAINING PROTEIN 4"/>
    <property type="match status" value="1"/>
</dbReference>
<evidence type="ECO:0008006" key="7">
    <source>
        <dbReference type="Google" id="ProtNLM"/>
    </source>
</evidence>
<dbReference type="InterPro" id="IPR036047">
    <property type="entry name" value="F-box-like_dom_sf"/>
</dbReference>
<comment type="caution">
    <text evidence="5">The sequence shown here is derived from an EMBL/GenBank/DDBJ whole genome shotgun (WGS) entry which is preliminary data.</text>
</comment>
<protein>
    <recommendedName>
        <fullName evidence="7">Transposase</fullName>
    </recommendedName>
</protein>
<dbReference type="GO" id="GO:0046983">
    <property type="term" value="F:protein dimerization activity"/>
    <property type="evidence" value="ECO:0007669"/>
    <property type="project" value="InterPro"/>
</dbReference>
<dbReference type="InterPro" id="IPR052035">
    <property type="entry name" value="ZnF_BED_domain_contain"/>
</dbReference>
<dbReference type="SUPFAM" id="SSF81383">
    <property type="entry name" value="F-box domain"/>
    <property type="match status" value="1"/>
</dbReference>
<dbReference type="SUPFAM" id="SSF53098">
    <property type="entry name" value="Ribonuclease H-like"/>
    <property type="match status" value="1"/>
</dbReference>
<dbReference type="EMBL" id="JBDFQZ010000006">
    <property type="protein sequence ID" value="KAK9713851.1"/>
    <property type="molecule type" value="Genomic_DNA"/>
</dbReference>
<evidence type="ECO:0000256" key="1">
    <source>
        <dbReference type="ARBA" id="ARBA00023125"/>
    </source>
</evidence>
<dbReference type="GO" id="GO:0003677">
    <property type="term" value="F:DNA binding"/>
    <property type="evidence" value="ECO:0007669"/>
    <property type="project" value="UniProtKB-KW"/>
</dbReference>
<dbReference type="InterPro" id="IPR025525">
    <property type="entry name" value="hAT-like_transposase_RNase-H"/>
</dbReference>
<reference evidence="5" key="1">
    <citation type="submission" date="2024-03" db="EMBL/GenBank/DDBJ databases">
        <title>WGS assembly of Saponaria officinalis var. Norfolk2.</title>
        <authorList>
            <person name="Jenkins J."/>
            <person name="Shu S."/>
            <person name="Grimwood J."/>
            <person name="Barry K."/>
            <person name="Goodstein D."/>
            <person name="Schmutz J."/>
            <person name="Leebens-Mack J."/>
            <person name="Osbourn A."/>
        </authorList>
    </citation>
    <scope>NUCLEOTIDE SEQUENCE [LARGE SCALE GENOMIC DNA]</scope>
    <source>
        <strain evidence="5">JIC</strain>
    </source>
</reference>
<accession>A0AAW1K444</accession>
<dbReference type="Pfam" id="PF05699">
    <property type="entry name" value="Dimer_Tnp_hAT"/>
    <property type="match status" value="1"/>
</dbReference>
<evidence type="ECO:0000259" key="4">
    <source>
        <dbReference type="Pfam" id="PF14372"/>
    </source>
</evidence>
<gene>
    <name evidence="5" type="ORF">RND81_06G054700</name>
</gene>
<dbReference type="Pfam" id="PF14372">
    <property type="entry name" value="hAT-like_RNase-H"/>
    <property type="match status" value="1"/>
</dbReference>
<evidence type="ECO:0000256" key="2">
    <source>
        <dbReference type="SAM" id="MobiDB-lite"/>
    </source>
</evidence>
<organism evidence="5 6">
    <name type="scientific">Saponaria officinalis</name>
    <name type="common">Common soapwort</name>
    <name type="synonym">Lychnis saponaria</name>
    <dbReference type="NCBI Taxonomy" id="3572"/>
    <lineage>
        <taxon>Eukaryota</taxon>
        <taxon>Viridiplantae</taxon>
        <taxon>Streptophyta</taxon>
        <taxon>Embryophyta</taxon>
        <taxon>Tracheophyta</taxon>
        <taxon>Spermatophyta</taxon>
        <taxon>Magnoliopsida</taxon>
        <taxon>eudicotyledons</taxon>
        <taxon>Gunneridae</taxon>
        <taxon>Pentapetalae</taxon>
        <taxon>Caryophyllales</taxon>
        <taxon>Caryophyllaceae</taxon>
        <taxon>Caryophylleae</taxon>
        <taxon>Saponaria</taxon>
    </lineage>
</organism>
<feature type="region of interest" description="Disordered" evidence="2">
    <location>
        <begin position="668"/>
        <end position="689"/>
    </location>
</feature>
<feature type="domain" description="HAT C-terminal dimerisation" evidence="3">
    <location>
        <begin position="555"/>
        <end position="636"/>
    </location>
</feature>
<keyword evidence="6" id="KW-1185">Reference proteome</keyword>
<feature type="domain" description="hAT-like transposase RNase-H fold" evidence="4">
    <location>
        <begin position="403"/>
        <end position="509"/>
    </location>
</feature>
<name>A0AAW1K444_SAPOF</name>
<proteinExistence type="predicted"/>
<keyword evidence="1" id="KW-0238">DNA-binding</keyword>
<dbReference type="PANTHER" id="PTHR46481:SF6">
    <property type="entry name" value="ZINC FINGER BED DOMAIN-CONTAINING PROTEIN RICESLEEPER 2-LIKE"/>
    <property type="match status" value="1"/>
</dbReference>
<evidence type="ECO:0000259" key="3">
    <source>
        <dbReference type="Pfam" id="PF05699"/>
    </source>
</evidence>
<evidence type="ECO:0000313" key="5">
    <source>
        <dbReference type="EMBL" id="KAK9713851.1"/>
    </source>
</evidence>
<dbReference type="InterPro" id="IPR008906">
    <property type="entry name" value="HATC_C_dom"/>
</dbReference>
<dbReference type="InterPro" id="IPR012337">
    <property type="entry name" value="RNaseH-like_sf"/>
</dbReference>
<dbReference type="Proteomes" id="UP001443914">
    <property type="component" value="Unassembled WGS sequence"/>
</dbReference>
<sequence length="754" mass="86675">MVEVEELEDGNSVTGADDVVHDVVPDVSDPLLPRKPRKRRSPVWKEFLVIGGSLTIDGKERATCFHCKTATFIADSHYGTKNLHMHLAKYNAYKTSLTRNDRVQVFDQMFYRELVARAIIKHGYAFSWVEHSANMLIHTYLNNQVKTITRNTAKADCLKLHKSLKADLVNILKHVPGRIFLTADMWTSCTTEGYLCLTAHYVDASWTLSSKVLNFCNIETPHTGYEMYSVVSGLLKKWDIENKIFSITLDNASSNDKMQDYLRESLVDRGLLLNKGCFFHVRCAAHVLNLIVHDGLNMVKHIIRKIRISVKYVKHSESRKRNFKLCATLAAITETKALCLDVSTRWNSTFMMLDRAILYRAAFKELKNKDTLYKYFPEPDEWDKIEKVRDVLEPFCDIINLFSGSDYPTSNLYFENVWRIAMLLKDMVDGEDSDLRIMGRCMQDKFDKYWLYPDGDDYNTLFAFAMILDPRYKKQTLKYCYEKIFEDDGKAHLKVNDVLFKLERLLNDYTTSEHTILAQNPSLPSEKSSNRKRKFDLRNIENEESVCATPMKSMLDVYLEDGKLDRNVNLNILEFWKVNKSKYGELAHLARDILTVPLTTVASESTFSIGGRILNKWRSSYLPENVEALITFRSWLHGYEVNDEDTTTKLVFQSAELYSNSVKQSQTPSNLIRKKENQCEEDDEERGEGKLGLGQCPTALLATIMAKLDMASICSVASTCRTFKSCASHILTFLPTVHLLLEKSTLSKVVEEFE</sequence>
<dbReference type="AlphaFoldDB" id="A0AAW1K444"/>